<organism evidence="1">
    <name type="scientific">marine sediment metagenome</name>
    <dbReference type="NCBI Taxonomy" id="412755"/>
    <lineage>
        <taxon>unclassified sequences</taxon>
        <taxon>metagenomes</taxon>
        <taxon>ecological metagenomes</taxon>
    </lineage>
</organism>
<evidence type="ECO:0000313" key="1">
    <source>
        <dbReference type="EMBL" id="KKK99117.1"/>
    </source>
</evidence>
<accession>A0A0F8ZYS0</accession>
<reference evidence="1" key="1">
    <citation type="journal article" date="2015" name="Nature">
        <title>Complex archaea that bridge the gap between prokaryotes and eukaryotes.</title>
        <authorList>
            <person name="Spang A."/>
            <person name="Saw J.H."/>
            <person name="Jorgensen S.L."/>
            <person name="Zaremba-Niedzwiedzka K."/>
            <person name="Martijn J."/>
            <person name="Lind A.E."/>
            <person name="van Eijk R."/>
            <person name="Schleper C."/>
            <person name="Guy L."/>
            <person name="Ettema T.J."/>
        </authorList>
    </citation>
    <scope>NUCLEOTIDE SEQUENCE</scope>
</reference>
<comment type="caution">
    <text evidence="1">The sequence shown here is derived from an EMBL/GenBank/DDBJ whole genome shotgun (WGS) entry which is preliminary data.</text>
</comment>
<name>A0A0F8ZYS0_9ZZZZ</name>
<proteinExistence type="predicted"/>
<dbReference type="AlphaFoldDB" id="A0A0F8ZYS0"/>
<sequence>MKKTLRIIYDGKPDDATYSLEESIKTLLEKHGYKWYAQGYNHVDEKRDIAYDMPQE</sequence>
<protein>
    <submittedName>
        <fullName evidence="1">Uncharacterized protein</fullName>
    </submittedName>
</protein>
<gene>
    <name evidence="1" type="ORF">LCGC14_2635980</name>
</gene>
<dbReference type="EMBL" id="LAZR01045334">
    <property type="protein sequence ID" value="KKK99117.1"/>
    <property type="molecule type" value="Genomic_DNA"/>
</dbReference>